<keyword evidence="7" id="KW-1185">Reference proteome</keyword>
<evidence type="ECO:0000259" key="4">
    <source>
        <dbReference type="PROSITE" id="PS51379"/>
    </source>
</evidence>
<name>A0A2V2FHW5_9FIRM</name>
<dbReference type="InterPro" id="IPR017900">
    <property type="entry name" value="4Fe4S_Fe_S_CS"/>
</dbReference>
<gene>
    <name evidence="6" type="ORF">DES51_10969</name>
    <name evidence="5" type="ORF">MQE39_10990</name>
</gene>
<reference evidence="5" key="2">
    <citation type="submission" date="2022-03" db="EMBL/GenBank/DDBJ databases">
        <title>First case of bacteraemia caused by Dielma fastidiosa in a patient hospitalised with diverticulitis.</title>
        <authorList>
            <person name="Forman-Ankjaer B."/>
            <person name="Hvid-Jensen F."/>
            <person name="Kobel C.M."/>
            <person name="Greve T."/>
        </authorList>
    </citation>
    <scope>NUCLEOTIDE SEQUENCE</scope>
    <source>
        <strain evidence="5">AUH_DF_2021</strain>
    </source>
</reference>
<dbReference type="EMBL" id="JALDAW010000016">
    <property type="protein sequence ID" value="MDY5168640.1"/>
    <property type="molecule type" value="Genomic_DNA"/>
</dbReference>
<dbReference type="OrthoDB" id="9804603at2"/>
<dbReference type="Gene3D" id="3.30.70.20">
    <property type="match status" value="1"/>
</dbReference>
<keyword evidence="1" id="KW-0479">Metal-binding</keyword>
<dbReference type="RefSeq" id="WP_022939014.1">
    <property type="nucleotide sequence ID" value="NZ_BAABZA010000003.1"/>
</dbReference>
<evidence type="ECO:0000313" key="6">
    <source>
        <dbReference type="EMBL" id="PXX77817.1"/>
    </source>
</evidence>
<dbReference type="PROSITE" id="PS51379">
    <property type="entry name" value="4FE4S_FER_2"/>
    <property type="match status" value="2"/>
</dbReference>
<dbReference type="PROSITE" id="PS00198">
    <property type="entry name" value="4FE4S_FER_1"/>
    <property type="match status" value="1"/>
</dbReference>
<dbReference type="Proteomes" id="UP001276902">
    <property type="component" value="Unassembled WGS sequence"/>
</dbReference>
<sequence length="196" mass="22095">MKFQAVINTDRCMNCRQCLRICQEHMFIEVNGHTAAIKDGCSGCNECVTHCPCAAIELTKKECWCCEGDCCDGNDSELYNWPVHLSMISSDNRYLPHADLLLAADCAAYAYADFHKEFMIDKVVLIACPKNDANHTYAKKLADMFRKADFHSIQIVRMNSDCCMSLKMLVDEAVQLSGLPIQYHEVVVSNDGCIYE</sequence>
<dbReference type="EMBL" id="QJKH01000009">
    <property type="protein sequence ID" value="PXX77817.1"/>
    <property type="molecule type" value="Genomic_DNA"/>
</dbReference>
<evidence type="ECO:0000313" key="5">
    <source>
        <dbReference type="EMBL" id="MDY5168640.1"/>
    </source>
</evidence>
<dbReference type="InterPro" id="IPR017896">
    <property type="entry name" value="4Fe4S_Fe-S-bd"/>
</dbReference>
<feature type="domain" description="4Fe-4S ferredoxin-type" evidence="4">
    <location>
        <begin position="32"/>
        <end position="61"/>
    </location>
</feature>
<keyword evidence="3" id="KW-0411">Iron-sulfur</keyword>
<protein>
    <recommendedName>
        <fullName evidence="4">4Fe-4S ferredoxin-type domain-containing protein</fullName>
    </recommendedName>
</protein>
<comment type="caution">
    <text evidence="6">The sequence shown here is derived from an EMBL/GenBank/DDBJ whole genome shotgun (WGS) entry which is preliminary data.</text>
</comment>
<dbReference type="STRING" id="1034346.GCA_000313565_02730"/>
<evidence type="ECO:0000256" key="3">
    <source>
        <dbReference type="ARBA" id="ARBA00023014"/>
    </source>
</evidence>
<accession>A0A2V2FHW5</accession>
<evidence type="ECO:0000256" key="2">
    <source>
        <dbReference type="ARBA" id="ARBA00023004"/>
    </source>
</evidence>
<keyword evidence="2" id="KW-0408">Iron</keyword>
<dbReference type="GO" id="GO:0051536">
    <property type="term" value="F:iron-sulfur cluster binding"/>
    <property type="evidence" value="ECO:0007669"/>
    <property type="project" value="UniProtKB-KW"/>
</dbReference>
<evidence type="ECO:0000313" key="7">
    <source>
        <dbReference type="Proteomes" id="UP000247612"/>
    </source>
</evidence>
<feature type="domain" description="4Fe-4S ferredoxin-type" evidence="4">
    <location>
        <begin position="3"/>
        <end position="31"/>
    </location>
</feature>
<dbReference type="Proteomes" id="UP000247612">
    <property type="component" value="Unassembled WGS sequence"/>
</dbReference>
<dbReference type="GO" id="GO:0046872">
    <property type="term" value="F:metal ion binding"/>
    <property type="evidence" value="ECO:0007669"/>
    <property type="project" value="UniProtKB-KW"/>
</dbReference>
<dbReference type="SUPFAM" id="SSF54862">
    <property type="entry name" value="4Fe-4S ferredoxins"/>
    <property type="match status" value="1"/>
</dbReference>
<proteinExistence type="predicted"/>
<organism evidence="6 7">
    <name type="scientific">Dielma fastidiosa</name>
    <dbReference type="NCBI Taxonomy" id="1034346"/>
    <lineage>
        <taxon>Bacteria</taxon>
        <taxon>Bacillati</taxon>
        <taxon>Bacillota</taxon>
        <taxon>Erysipelotrichia</taxon>
        <taxon>Erysipelotrichales</taxon>
        <taxon>Erysipelotrichaceae</taxon>
        <taxon>Dielma</taxon>
    </lineage>
</organism>
<reference evidence="6 7" key="1">
    <citation type="submission" date="2018-05" db="EMBL/GenBank/DDBJ databases">
        <title>Genomic Encyclopedia of Type Strains, Phase IV (KMG-IV): sequencing the most valuable type-strain genomes for metagenomic binning, comparative biology and taxonomic classification.</title>
        <authorList>
            <person name="Goeker M."/>
        </authorList>
    </citation>
    <scope>NUCLEOTIDE SEQUENCE [LARGE SCALE GENOMIC DNA]</scope>
    <source>
        <strain evidence="6 7">JC118</strain>
    </source>
</reference>
<dbReference type="AlphaFoldDB" id="A0A2V2FHW5"/>
<evidence type="ECO:0000256" key="1">
    <source>
        <dbReference type="ARBA" id="ARBA00022723"/>
    </source>
</evidence>